<dbReference type="STRING" id="993615.L2GMG0"/>
<dbReference type="GO" id="GO:0015031">
    <property type="term" value="P:protein transport"/>
    <property type="evidence" value="ECO:0007669"/>
    <property type="project" value="UniProtKB-KW"/>
</dbReference>
<keyword evidence="13" id="KW-1185">Reference proteome</keyword>
<dbReference type="GO" id="GO:0006890">
    <property type="term" value="P:retrograde vesicle-mediated transport, Golgi to endoplasmic reticulum"/>
    <property type="evidence" value="ECO:0007669"/>
    <property type="project" value="EnsemblFungi"/>
</dbReference>
<reference evidence="13" key="1">
    <citation type="submission" date="2011-05" db="EMBL/GenBank/DDBJ databases">
        <title>The genome sequence of Vittaforma corneae strain ATCC 50505.</title>
        <authorList>
            <consortium name="The Broad Institute Genome Sequencing Platform"/>
            <person name="Cuomo C."/>
            <person name="Didier E."/>
            <person name="Bowers L."/>
            <person name="Young S.K."/>
            <person name="Zeng Q."/>
            <person name="Gargeya S."/>
            <person name="Fitzgerald M."/>
            <person name="Haas B."/>
            <person name="Abouelleil A."/>
            <person name="Alvarado L."/>
            <person name="Arachchi H.M."/>
            <person name="Berlin A."/>
            <person name="Chapman S.B."/>
            <person name="Gearin G."/>
            <person name="Goldberg J."/>
            <person name="Griggs A."/>
            <person name="Gujja S."/>
            <person name="Hansen M."/>
            <person name="Heiman D."/>
            <person name="Howarth C."/>
            <person name="Larimer J."/>
            <person name="Lui A."/>
            <person name="MacDonald P.J.P."/>
            <person name="McCowen C."/>
            <person name="Montmayeur A."/>
            <person name="Murphy C."/>
            <person name="Neiman D."/>
            <person name="Pearson M."/>
            <person name="Priest M."/>
            <person name="Roberts A."/>
            <person name="Saif S."/>
            <person name="Shea T."/>
            <person name="Sisk P."/>
            <person name="Stolte C."/>
            <person name="Sykes S."/>
            <person name="Wortman J."/>
            <person name="Nusbaum C."/>
            <person name="Birren B."/>
        </authorList>
    </citation>
    <scope>NUCLEOTIDE SEQUENCE [LARGE SCALE GENOMIC DNA]</scope>
    <source>
        <strain evidence="13">ATCC 50505</strain>
    </source>
</reference>
<evidence type="ECO:0000313" key="12">
    <source>
        <dbReference type="EMBL" id="ELA42031.1"/>
    </source>
</evidence>
<gene>
    <name evidence="12" type="ORF">VICG_00878</name>
</gene>
<dbReference type="VEuPathDB" id="MicrosporidiaDB:VICG_00878"/>
<dbReference type="HOGENOM" id="CLU_057784_0_1_1"/>
<comment type="similarity">
    <text evidence="2">Belongs to the ERD2 family.</text>
</comment>
<feature type="transmembrane region" description="Helical" evidence="11">
    <location>
        <begin position="100"/>
        <end position="117"/>
    </location>
</feature>
<comment type="subcellular location">
    <subcellularLocation>
        <location evidence="1">Endoplasmic reticulum membrane</location>
        <topology evidence="1">Multi-pass membrane protein</topology>
    </subcellularLocation>
</comment>
<evidence type="ECO:0000256" key="3">
    <source>
        <dbReference type="ARBA" id="ARBA00022448"/>
    </source>
</evidence>
<feature type="transmembrane region" description="Helical" evidence="11">
    <location>
        <begin position="66"/>
        <end position="88"/>
    </location>
</feature>
<protein>
    <recommendedName>
        <fullName evidence="14">ER lumen protein-retaining receptor</fullName>
    </recommendedName>
</protein>
<name>L2GMG0_VITCO</name>
<evidence type="ECO:0000256" key="5">
    <source>
        <dbReference type="ARBA" id="ARBA00022824"/>
    </source>
</evidence>
<dbReference type="InParanoid" id="L2GMG0"/>
<dbReference type="GO" id="GO:0006621">
    <property type="term" value="P:protein retention in ER lumen"/>
    <property type="evidence" value="ECO:0007669"/>
    <property type="project" value="InterPro"/>
</dbReference>
<evidence type="ECO:0000256" key="1">
    <source>
        <dbReference type="ARBA" id="ARBA00004477"/>
    </source>
</evidence>
<evidence type="ECO:0000256" key="2">
    <source>
        <dbReference type="ARBA" id="ARBA00010120"/>
    </source>
</evidence>
<dbReference type="OrthoDB" id="7694678at2759"/>
<evidence type="ECO:0008006" key="14">
    <source>
        <dbReference type="Google" id="ProtNLM"/>
    </source>
</evidence>
<dbReference type="GO" id="GO:0045015">
    <property type="term" value="F:HDEL sequence binding"/>
    <property type="evidence" value="ECO:0007669"/>
    <property type="project" value="EnsemblFungi"/>
</dbReference>
<organism evidence="12 13">
    <name type="scientific">Vittaforma corneae (strain ATCC 50505)</name>
    <name type="common">Microsporidian parasite</name>
    <name type="synonym">Nosema corneum</name>
    <dbReference type="NCBI Taxonomy" id="993615"/>
    <lineage>
        <taxon>Eukaryota</taxon>
        <taxon>Fungi</taxon>
        <taxon>Fungi incertae sedis</taxon>
        <taxon>Microsporidia</taxon>
        <taxon>Nosematidae</taxon>
        <taxon>Vittaforma</taxon>
    </lineage>
</organism>
<feature type="transmembrane region" description="Helical" evidence="11">
    <location>
        <begin position="36"/>
        <end position="54"/>
    </location>
</feature>
<dbReference type="PANTHER" id="PTHR10585">
    <property type="entry name" value="ER LUMEN PROTEIN RETAINING RECEPTOR"/>
    <property type="match status" value="1"/>
</dbReference>
<keyword evidence="9 11" id="KW-0472">Membrane</keyword>
<keyword evidence="4 11" id="KW-0812">Transmembrane</keyword>
<evidence type="ECO:0000256" key="10">
    <source>
        <dbReference type="ARBA" id="ARBA00023170"/>
    </source>
</evidence>
<dbReference type="OMA" id="WKSRSCE"/>
<dbReference type="PRINTS" id="PR00660">
    <property type="entry name" value="ERLUMENR"/>
</dbReference>
<evidence type="ECO:0000256" key="11">
    <source>
        <dbReference type="SAM" id="Phobius"/>
    </source>
</evidence>
<evidence type="ECO:0000256" key="8">
    <source>
        <dbReference type="ARBA" id="ARBA00022989"/>
    </source>
</evidence>
<dbReference type="InterPro" id="IPR000133">
    <property type="entry name" value="ER_ret_rcpt"/>
</dbReference>
<keyword evidence="8 11" id="KW-1133">Transmembrane helix</keyword>
<dbReference type="GO" id="GO:0005789">
    <property type="term" value="C:endoplasmic reticulum membrane"/>
    <property type="evidence" value="ECO:0007669"/>
    <property type="project" value="UniProtKB-SubCell"/>
</dbReference>
<dbReference type="GeneID" id="19881592"/>
<dbReference type="Proteomes" id="UP000011082">
    <property type="component" value="Unassembled WGS sequence"/>
</dbReference>
<dbReference type="Pfam" id="PF00810">
    <property type="entry name" value="ER_lumen_recept"/>
    <property type="match status" value="1"/>
</dbReference>
<keyword evidence="7" id="KW-0653">Protein transport</keyword>
<keyword evidence="3" id="KW-0813">Transport</keyword>
<feature type="transmembrane region" description="Helical" evidence="11">
    <location>
        <begin position="168"/>
        <end position="187"/>
    </location>
</feature>
<keyword evidence="5" id="KW-0256">Endoplasmic reticulum</keyword>
<evidence type="ECO:0000256" key="7">
    <source>
        <dbReference type="ARBA" id="ARBA00022927"/>
    </source>
</evidence>
<keyword evidence="6" id="KW-0931">ER-Golgi transport</keyword>
<feature type="transmembrane region" description="Helical" evidence="11">
    <location>
        <begin position="199"/>
        <end position="218"/>
    </location>
</feature>
<evidence type="ECO:0000256" key="6">
    <source>
        <dbReference type="ARBA" id="ARBA00022892"/>
    </source>
</evidence>
<keyword evidence="10" id="KW-0675">Receptor</keyword>
<accession>L2GMG0</accession>
<evidence type="ECO:0000256" key="4">
    <source>
        <dbReference type="ARBA" id="ARBA00022692"/>
    </source>
</evidence>
<proteinExistence type="inferred from homology"/>
<dbReference type="RefSeq" id="XP_007604327.1">
    <property type="nucleotide sequence ID" value="XM_007604265.1"/>
</dbReference>
<evidence type="ECO:0000313" key="13">
    <source>
        <dbReference type="Proteomes" id="UP000011082"/>
    </source>
</evidence>
<dbReference type="AlphaFoldDB" id="L2GMG0"/>
<evidence type="ECO:0000256" key="9">
    <source>
        <dbReference type="ARBA" id="ARBA00023136"/>
    </source>
</evidence>
<dbReference type="EMBL" id="JH370135">
    <property type="protein sequence ID" value="ELA42031.1"/>
    <property type="molecule type" value="Genomic_DNA"/>
</dbReference>
<sequence length="231" mass="26992">MSLFSSVFFRFLGDFLATSSRLALTRKIQNTNSLSGISLKTQILYLFVYVFRYLDLLSPHGTWKKLTVYNSFMKVVYISFQAYLISLFYGRLKFSYSKKYDTFNIPIFLVVSMLLSLFFKDETDSIFFDFFGYIKEYLYTCSLILESLAILPQLVVTQDSGECEKLTAVYITLLGLYRLSYLVYFVFGMLSTRKVDTLLVVTSLIQSVLYIDFFRVYFGFLKNSPGYRLEQ</sequence>
<dbReference type="FunCoup" id="L2GMG0">
    <property type="interactions" value="44"/>
</dbReference>